<dbReference type="PANTHER" id="PTHR12741">
    <property type="entry name" value="LYST-INTERACTING PROTEIN LIP5 DOPAMINE RESPONSIVE PROTEIN DRG-1"/>
    <property type="match status" value="1"/>
</dbReference>
<sequence>MDTKGSYQQFLDKLRKSELMERLLTSNFLSFLHIQLQLLNLARELEVIMQKQTAEPAGSCISNDGVSFLDQVIYPLYEIVAAEAGNNDNGRAAHSAWRNYDDFNEFFWSEKCFQLGWPWKLSNPFFSKPNRKEQGLISRNHHYGKTSFVEHRTFLHLYHSFHRLWMFLLLMFQVCSVHELGGARGTVLWLKACVLGICILKGNNKGYFKLMDLLSLLLTMAVLTQILYWNFLALAQLIS</sequence>
<organism evidence="2">
    <name type="scientific">Aegilops tauschii</name>
    <name type="common">Tausch's goatgrass</name>
    <name type="synonym">Aegilops squarrosa</name>
    <dbReference type="NCBI Taxonomy" id="37682"/>
    <lineage>
        <taxon>Eukaryota</taxon>
        <taxon>Viridiplantae</taxon>
        <taxon>Streptophyta</taxon>
        <taxon>Embryophyta</taxon>
        <taxon>Tracheophyta</taxon>
        <taxon>Spermatophyta</taxon>
        <taxon>Magnoliopsida</taxon>
        <taxon>Liliopsida</taxon>
        <taxon>Poales</taxon>
        <taxon>Poaceae</taxon>
        <taxon>BOP clade</taxon>
        <taxon>Pooideae</taxon>
        <taxon>Triticodae</taxon>
        <taxon>Triticeae</taxon>
        <taxon>Triticinae</taxon>
        <taxon>Aegilops</taxon>
    </lineage>
</organism>
<protein>
    <recommendedName>
        <fullName evidence="1">1,3-beta-glucan synthase component FKS1-like domain-containing protein</fullName>
    </recommendedName>
</protein>
<evidence type="ECO:0000259" key="1">
    <source>
        <dbReference type="SMART" id="SM01205"/>
    </source>
</evidence>
<feature type="domain" description="1,3-beta-glucan synthase component FKS1-like" evidence="1">
    <location>
        <begin position="28"/>
        <end position="120"/>
    </location>
</feature>
<reference evidence="2" key="1">
    <citation type="submission" date="2015-06" db="UniProtKB">
        <authorList>
            <consortium name="EnsemblPlants"/>
        </authorList>
    </citation>
    <scope>IDENTIFICATION</scope>
</reference>
<dbReference type="GO" id="GO:0046527">
    <property type="term" value="F:glucosyltransferase activity"/>
    <property type="evidence" value="ECO:0007669"/>
    <property type="project" value="TreeGrafter"/>
</dbReference>
<evidence type="ECO:0000313" key="2">
    <source>
        <dbReference type="EnsemblPlants" id="EMT01085"/>
    </source>
</evidence>
<dbReference type="EnsemblPlants" id="EMT01085">
    <property type="protein sequence ID" value="EMT01085"/>
    <property type="gene ID" value="F775_21661"/>
</dbReference>
<dbReference type="ExpressionAtlas" id="R7VZQ5">
    <property type="expression patterns" value="baseline"/>
</dbReference>
<accession>R7VZQ5</accession>
<name>R7VZQ5_AEGTA</name>
<proteinExistence type="predicted"/>
<dbReference type="AlphaFoldDB" id="R7VZQ5"/>
<dbReference type="PANTHER" id="PTHR12741:SF47">
    <property type="entry name" value="CALLOSE SYNTHASE 9"/>
    <property type="match status" value="1"/>
</dbReference>
<dbReference type="GO" id="GO:0005886">
    <property type="term" value="C:plasma membrane"/>
    <property type="evidence" value="ECO:0007669"/>
    <property type="project" value="TreeGrafter"/>
</dbReference>
<dbReference type="Pfam" id="PF14288">
    <property type="entry name" value="FKS1_dom1"/>
    <property type="match status" value="1"/>
</dbReference>
<dbReference type="SMART" id="SM01205">
    <property type="entry name" value="FKS1_dom1"/>
    <property type="match status" value="1"/>
</dbReference>
<dbReference type="InterPro" id="IPR026899">
    <property type="entry name" value="FKS1-like_dom1"/>
</dbReference>